<keyword evidence="3" id="KW-1185">Reference proteome</keyword>
<gene>
    <name evidence="2" type="ORF">ORQ98_14870</name>
</gene>
<proteinExistence type="predicted"/>
<accession>A0ABT5UB86</accession>
<feature type="domain" description="PilZ" evidence="1">
    <location>
        <begin position="8"/>
        <end position="109"/>
    </location>
</feature>
<dbReference type="Proteomes" id="UP001528823">
    <property type="component" value="Unassembled WGS sequence"/>
</dbReference>
<dbReference type="Pfam" id="PF07238">
    <property type="entry name" value="PilZ"/>
    <property type="match status" value="1"/>
</dbReference>
<dbReference type="Gene3D" id="2.40.10.220">
    <property type="entry name" value="predicted glycosyltransferase like domains"/>
    <property type="match status" value="1"/>
</dbReference>
<evidence type="ECO:0000259" key="1">
    <source>
        <dbReference type="Pfam" id="PF07238"/>
    </source>
</evidence>
<evidence type="ECO:0000313" key="2">
    <source>
        <dbReference type="EMBL" id="MDE1463246.1"/>
    </source>
</evidence>
<dbReference type="EMBL" id="JAPMOU010000018">
    <property type="protein sequence ID" value="MDE1463246.1"/>
    <property type="molecule type" value="Genomic_DNA"/>
</dbReference>
<dbReference type="InterPro" id="IPR009875">
    <property type="entry name" value="PilZ_domain"/>
</dbReference>
<evidence type="ECO:0000313" key="3">
    <source>
        <dbReference type="Proteomes" id="UP001528823"/>
    </source>
</evidence>
<dbReference type="RefSeq" id="WP_274689633.1">
    <property type="nucleotide sequence ID" value="NZ_JAPMOU010000018.1"/>
</dbReference>
<dbReference type="SUPFAM" id="SSF141371">
    <property type="entry name" value="PilZ domain-like"/>
    <property type="match status" value="1"/>
</dbReference>
<comment type="caution">
    <text evidence="2">The sequence shown here is derived from an EMBL/GenBank/DDBJ whole genome shotgun (WGS) entry which is preliminary data.</text>
</comment>
<name>A0ABT5UB86_9GAMM</name>
<reference evidence="2 3" key="1">
    <citation type="submission" date="2022-11" db="EMBL/GenBank/DDBJ databases">
        <title>Spartinivicinus poritis sp. nov., isolated from scleractinian coral Porites lutea.</title>
        <authorList>
            <person name="Zhang G."/>
            <person name="Cai L."/>
            <person name="Wei Q."/>
        </authorList>
    </citation>
    <scope>NUCLEOTIDE SEQUENCE [LARGE SCALE GENOMIC DNA]</scope>
    <source>
        <strain evidence="2 3">A2-2</strain>
    </source>
</reference>
<organism evidence="2 3">
    <name type="scientific">Spartinivicinus poritis</name>
    <dbReference type="NCBI Taxonomy" id="2994640"/>
    <lineage>
        <taxon>Bacteria</taxon>
        <taxon>Pseudomonadati</taxon>
        <taxon>Pseudomonadota</taxon>
        <taxon>Gammaproteobacteria</taxon>
        <taxon>Oceanospirillales</taxon>
        <taxon>Zooshikellaceae</taxon>
        <taxon>Spartinivicinus</taxon>
    </lineage>
</organism>
<protein>
    <submittedName>
        <fullName evidence="2">PilZ domain-containing protein</fullName>
    </submittedName>
</protein>
<sequence length="114" mass="12811">MSTPSFHEKRQSIRREIKWQVALKDDKQGRTIPAITVNISKHGVLIATEGYFKKPQVVSLTIQALVQDKKIVINTRAEVRHVIAKEDSFQLGLLFTEIQPEDQALLAGFAEGSL</sequence>